<gene>
    <name evidence="1" type="ORF">GGQ57_003084</name>
</gene>
<dbReference type="Proteomes" id="UP000533637">
    <property type="component" value="Unassembled WGS sequence"/>
</dbReference>
<proteinExistence type="predicted"/>
<reference evidence="1 2" key="1">
    <citation type="submission" date="2020-08" db="EMBL/GenBank/DDBJ databases">
        <title>Genomic Encyclopedia of Type Strains, Phase IV (KMG-IV): sequencing the most valuable type-strain genomes for metagenomic binning, comparative biology and taxonomic classification.</title>
        <authorList>
            <person name="Goeker M."/>
        </authorList>
    </citation>
    <scope>NUCLEOTIDE SEQUENCE [LARGE SCALE GENOMIC DNA]</scope>
    <source>
        <strain evidence="1 2">DSM 102983</strain>
    </source>
</reference>
<evidence type="ECO:0000313" key="1">
    <source>
        <dbReference type="EMBL" id="MBB4623172.1"/>
    </source>
</evidence>
<organism evidence="1 2">
    <name type="scientific">Parabacteroides faecis</name>
    <dbReference type="NCBI Taxonomy" id="1217282"/>
    <lineage>
        <taxon>Bacteria</taxon>
        <taxon>Pseudomonadati</taxon>
        <taxon>Bacteroidota</taxon>
        <taxon>Bacteroidia</taxon>
        <taxon>Bacteroidales</taxon>
        <taxon>Tannerellaceae</taxon>
        <taxon>Parabacteroides</taxon>
    </lineage>
</organism>
<name>A0ABR6KQL8_9BACT</name>
<dbReference type="EMBL" id="JACHOC010000006">
    <property type="protein sequence ID" value="MBB4623172.1"/>
    <property type="molecule type" value="Genomic_DNA"/>
</dbReference>
<evidence type="ECO:0000313" key="2">
    <source>
        <dbReference type="Proteomes" id="UP000533637"/>
    </source>
</evidence>
<sequence length="36" mass="3919">MEGNPSGTSSKAKVAEFGNPIAWNTLKEIEMMTDFS</sequence>
<accession>A0ABR6KQL8</accession>
<keyword evidence="2" id="KW-1185">Reference proteome</keyword>
<comment type="caution">
    <text evidence="1">The sequence shown here is derived from an EMBL/GenBank/DDBJ whole genome shotgun (WGS) entry which is preliminary data.</text>
</comment>
<protein>
    <submittedName>
        <fullName evidence="1">Uncharacterized protein</fullName>
    </submittedName>
</protein>